<dbReference type="EMBL" id="DPRK01000067">
    <property type="protein sequence ID" value="HCY80856.1"/>
    <property type="molecule type" value="Genomic_DNA"/>
</dbReference>
<keyword evidence="1" id="KW-0255">Endonuclease</keyword>
<dbReference type="Gene3D" id="3.40.50.150">
    <property type="entry name" value="Vaccinia Virus protein VP39"/>
    <property type="match status" value="1"/>
</dbReference>
<protein>
    <submittedName>
        <fullName evidence="1">Type I restriction endonuclease subunit M</fullName>
    </submittedName>
</protein>
<feature type="non-terminal residue" evidence="1">
    <location>
        <position position="1"/>
    </location>
</feature>
<comment type="caution">
    <text evidence="1">The sequence shown here is derived from an EMBL/GenBank/DDBJ whole genome shotgun (WGS) entry which is preliminary data.</text>
</comment>
<keyword evidence="1" id="KW-0378">Hydrolase</keyword>
<organism evidence="1 2">
    <name type="scientific">Xanthomarina gelatinilytica</name>
    <dbReference type="NCBI Taxonomy" id="1137281"/>
    <lineage>
        <taxon>Bacteria</taxon>
        <taxon>Pseudomonadati</taxon>
        <taxon>Bacteroidota</taxon>
        <taxon>Flavobacteriia</taxon>
        <taxon>Flavobacteriales</taxon>
        <taxon>Flavobacteriaceae</taxon>
        <taxon>Xanthomarina</taxon>
    </lineage>
</organism>
<proteinExistence type="predicted"/>
<keyword evidence="1" id="KW-0540">Nuclease</keyword>
<dbReference type="Proteomes" id="UP000263268">
    <property type="component" value="Unassembled WGS sequence"/>
</dbReference>
<evidence type="ECO:0000313" key="2">
    <source>
        <dbReference type="Proteomes" id="UP000263268"/>
    </source>
</evidence>
<reference evidence="1 2" key="1">
    <citation type="journal article" date="2018" name="Nat. Biotechnol.">
        <title>A standardized bacterial taxonomy based on genome phylogeny substantially revises the tree of life.</title>
        <authorList>
            <person name="Parks D.H."/>
            <person name="Chuvochina M."/>
            <person name="Waite D.W."/>
            <person name="Rinke C."/>
            <person name="Skarshewski A."/>
            <person name="Chaumeil P.A."/>
            <person name="Hugenholtz P."/>
        </authorList>
    </citation>
    <scope>NUCLEOTIDE SEQUENCE [LARGE SCALE GENOMIC DNA]</scope>
    <source>
        <strain evidence="1">UBA10227</strain>
    </source>
</reference>
<dbReference type="GO" id="GO:0004519">
    <property type="term" value="F:endonuclease activity"/>
    <property type="evidence" value="ECO:0007669"/>
    <property type="project" value="UniProtKB-KW"/>
</dbReference>
<dbReference type="SUPFAM" id="SSF53335">
    <property type="entry name" value="S-adenosyl-L-methionine-dependent methyltransferases"/>
    <property type="match status" value="1"/>
</dbReference>
<accession>A0A3D6BNP0</accession>
<sequence>STNKNTYISTREILLKYFDIVAIAEFGSGTFGKTGTNTVTLFLRRKEEDPAPAKQFKNRINDWFKNNRKKDEVFEDEHYIKQYCTHLEIDFTDYETLLKGEPKEKLLENEIFTQYKKEFDSWSIIKNYKKS</sequence>
<gene>
    <name evidence="1" type="ORF">DHV22_04240</name>
</gene>
<evidence type="ECO:0000313" key="1">
    <source>
        <dbReference type="EMBL" id="HCY80856.1"/>
    </source>
</evidence>
<name>A0A3D6BNP0_9FLAO</name>
<dbReference type="AlphaFoldDB" id="A0A3D6BNP0"/>
<feature type="non-terminal residue" evidence="1">
    <location>
        <position position="131"/>
    </location>
</feature>
<dbReference type="InterPro" id="IPR029063">
    <property type="entry name" value="SAM-dependent_MTases_sf"/>
</dbReference>